<evidence type="ECO:0000256" key="6">
    <source>
        <dbReference type="ARBA" id="ARBA00022857"/>
    </source>
</evidence>
<keyword evidence="15" id="KW-1185">Reference proteome</keyword>
<evidence type="ECO:0000256" key="7">
    <source>
        <dbReference type="ARBA" id="ARBA00023002"/>
    </source>
</evidence>
<evidence type="ECO:0000313" key="15">
    <source>
        <dbReference type="Proteomes" id="UP000528964"/>
    </source>
</evidence>
<evidence type="ECO:0000256" key="8">
    <source>
        <dbReference type="ARBA" id="ARBA00023027"/>
    </source>
</evidence>
<sequence length="245" mass="27217">MSSVLKHDLCIPAEDPVPAGSFGEADRAAVYRAIETRRDVRDEFLPRPIPDDVLLRLLRAAHSAPSVGLMQPWNFILIRSAETRARVRDAFARCNAEAAQMFEGERGALYRALKLEGILKAPLNICVTCDRARGGPVVLGRTHQRDTDLYSAVCAVQNLWLAARAEGIGVGWVSIFDPDDLRPILGVPQETIIVAYLCVGYVDRLFDRPELEARRWARRLPLEDLVFEESWGEPSPALVGSRSAT</sequence>
<evidence type="ECO:0000256" key="1">
    <source>
        <dbReference type="ARBA" id="ARBA00011823"/>
    </source>
</evidence>
<dbReference type="EMBL" id="JACIDR010000001">
    <property type="protein sequence ID" value="MBB3972163.1"/>
    <property type="molecule type" value="Genomic_DNA"/>
</dbReference>
<comment type="caution">
    <text evidence="14">The sequence shown here is derived from an EMBL/GenBank/DDBJ whole genome shotgun (WGS) entry which is preliminary data.</text>
</comment>
<keyword evidence="3" id="KW-0285">Flavoprotein</keyword>
<evidence type="ECO:0000256" key="3">
    <source>
        <dbReference type="ARBA" id="ARBA00022630"/>
    </source>
</evidence>
<evidence type="ECO:0000256" key="9">
    <source>
        <dbReference type="ARBA" id="ARBA00051314"/>
    </source>
</evidence>
<dbReference type="GO" id="GO:0000166">
    <property type="term" value="F:nucleotide binding"/>
    <property type="evidence" value="ECO:0007669"/>
    <property type="project" value="UniProtKB-KW"/>
</dbReference>
<gene>
    <name evidence="14" type="ORF">GGR24_000796</name>
</gene>
<evidence type="ECO:0000313" key="14">
    <source>
        <dbReference type="EMBL" id="MBB3972163.1"/>
    </source>
</evidence>
<dbReference type="Gene3D" id="3.40.109.10">
    <property type="entry name" value="NADH Oxidase"/>
    <property type="match status" value="1"/>
</dbReference>
<dbReference type="Pfam" id="PF00881">
    <property type="entry name" value="Nitroreductase"/>
    <property type="match status" value="1"/>
</dbReference>
<keyword evidence="7 14" id="KW-0560">Oxidoreductase</keyword>
<evidence type="ECO:0000256" key="11">
    <source>
        <dbReference type="ARBA" id="ARBA00066311"/>
    </source>
</evidence>
<dbReference type="NCBIfam" id="TIGR02476">
    <property type="entry name" value="BluB"/>
    <property type="match status" value="1"/>
</dbReference>
<dbReference type="PANTHER" id="PTHR23026:SF90">
    <property type="entry name" value="IODOTYROSINE DEIODINASE 1"/>
    <property type="match status" value="1"/>
</dbReference>
<organism evidence="14 15">
    <name type="scientific">Hansschlegelia beijingensis</name>
    <dbReference type="NCBI Taxonomy" id="1133344"/>
    <lineage>
        <taxon>Bacteria</taxon>
        <taxon>Pseudomonadati</taxon>
        <taxon>Pseudomonadota</taxon>
        <taxon>Alphaproteobacteria</taxon>
        <taxon>Hyphomicrobiales</taxon>
        <taxon>Methylopilaceae</taxon>
        <taxon>Hansschlegelia</taxon>
    </lineage>
</organism>
<evidence type="ECO:0000256" key="5">
    <source>
        <dbReference type="ARBA" id="ARBA00022741"/>
    </source>
</evidence>
<keyword evidence="4" id="KW-0288">FMN</keyword>
<dbReference type="GO" id="GO:0102919">
    <property type="term" value="F:5,6-dimethylbenzimidazole synthase activity"/>
    <property type="evidence" value="ECO:0007669"/>
    <property type="project" value="UniProtKB-EC"/>
</dbReference>
<keyword evidence="6" id="KW-0521">NADP</keyword>
<name>A0A7W6D2W8_9HYPH</name>
<evidence type="ECO:0000259" key="13">
    <source>
        <dbReference type="Pfam" id="PF00881"/>
    </source>
</evidence>
<comment type="catalytic activity">
    <reaction evidence="9">
        <text>FMNH2 + O2 = dialurate + 5,6-dimethylbenzimidazole + D-erythrose 4-phosphate + H(+)</text>
        <dbReference type="Rhea" id="RHEA:27345"/>
        <dbReference type="ChEBI" id="CHEBI:15378"/>
        <dbReference type="ChEBI" id="CHEBI:15379"/>
        <dbReference type="ChEBI" id="CHEBI:15890"/>
        <dbReference type="ChEBI" id="CHEBI:16897"/>
        <dbReference type="ChEBI" id="CHEBI:57618"/>
        <dbReference type="ChEBI" id="CHEBI:140629"/>
        <dbReference type="EC" id="1.13.11.79"/>
    </reaction>
</comment>
<dbReference type="Proteomes" id="UP000528964">
    <property type="component" value="Unassembled WGS sequence"/>
</dbReference>
<dbReference type="InterPro" id="IPR000415">
    <property type="entry name" value="Nitroreductase-like"/>
</dbReference>
<dbReference type="PANTHER" id="PTHR23026">
    <property type="entry name" value="NADPH NITROREDUCTASE"/>
    <property type="match status" value="1"/>
</dbReference>
<comment type="subunit">
    <text evidence="1">Homooctamer.</text>
</comment>
<dbReference type="AlphaFoldDB" id="A0A7W6D2W8"/>
<feature type="domain" description="Nitroreductase" evidence="13">
    <location>
        <begin position="34"/>
        <end position="201"/>
    </location>
</feature>
<reference evidence="14 15" key="1">
    <citation type="submission" date="2020-08" db="EMBL/GenBank/DDBJ databases">
        <title>Genomic Encyclopedia of Type Strains, Phase IV (KMG-IV): sequencing the most valuable type-strain genomes for metagenomic binning, comparative biology and taxonomic classification.</title>
        <authorList>
            <person name="Goeker M."/>
        </authorList>
    </citation>
    <scope>NUCLEOTIDE SEQUENCE [LARGE SCALE GENOMIC DNA]</scope>
    <source>
        <strain evidence="14 15">DSM 25481</strain>
    </source>
</reference>
<dbReference type="RefSeq" id="WP_183393968.1">
    <property type="nucleotide sequence ID" value="NZ_JACIDR010000001.1"/>
</dbReference>
<evidence type="ECO:0000256" key="10">
    <source>
        <dbReference type="ARBA" id="ARBA00061097"/>
    </source>
</evidence>
<dbReference type="GO" id="GO:0016705">
    <property type="term" value="F:oxidoreductase activity, acting on paired donors, with incorporation or reduction of molecular oxygen"/>
    <property type="evidence" value="ECO:0007669"/>
    <property type="project" value="UniProtKB-ARBA"/>
</dbReference>
<dbReference type="InterPro" id="IPR050627">
    <property type="entry name" value="Nitroreductase/BluB"/>
</dbReference>
<dbReference type="EC" id="1.13.11.79" evidence="11"/>
<dbReference type="InterPro" id="IPR029479">
    <property type="entry name" value="Nitroreductase"/>
</dbReference>
<evidence type="ECO:0000256" key="2">
    <source>
        <dbReference type="ARBA" id="ARBA00022573"/>
    </source>
</evidence>
<evidence type="ECO:0000256" key="12">
    <source>
        <dbReference type="ARBA" id="ARBA00068702"/>
    </source>
</evidence>
<dbReference type="CDD" id="cd02145">
    <property type="entry name" value="BluB"/>
    <property type="match status" value="1"/>
</dbReference>
<proteinExistence type="inferred from homology"/>
<keyword evidence="8" id="KW-0520">NAD</keyword>
<dbReference type="FunFam" id="3.40.109.10:FF:000013">
    <property type="entry name" value="5,6-dimethylbenzimidazole synthase"/>
    <property type="match status" value="1"/>
</dbReference>
<dbReference type="GO" id="GO:0009236">
    <property type="term" value="P:cobalamin biosynthetic process"/>
    <property type="evidence" value="ECO:0007669"/>
    <property type="project" value="UniProtKB-KW"/>
</dbReference>
<protein>
    <recommendedName>
        <fullName evidence="12">5,6-dimethylbenzimidazole synthase</fullName>
        <ecNumber evidence="11">1.13.11.79</ecNumber>
    </recommendedName>
</protein>
<dbReference type="InterPro" id="IPR012825">
    <property type="entry name" value="BluB"/>
</dbReference>
<keyword evidence="5" id="KW-0547">Nucleotide-binding</keyword>
<comment type="similarity">
    <text evidence="10">Belongs to the BluB family.</text>
</comment>
<evidence type="ECO:0000256" key="4">
    <source>
        <dbReference type="ARBA" id="ARBA00022643"/>
    </source>
</evidence>
<keyword evidence="2" id="KW-0169">Cobalamin biosynthesis</keyword>
<dbReference type="SUPFAM" id="SSF55469">
    <property type="entry name" value="FMN-dependent nitroreductase-like"/>
    <property type="match status" value="1"/>
</dbReference>
<accession>A0A7W6D2W8</accession>